<gene>
    <name evidence="7" type="ORF">ECU06_0500</name>
</gene>
<dbReference type="GO" id="GO:0000981">
    <property type="term" value="F:DNA-binding transcription factor activity, RNA polymerase II-specific"/>
    <property type="evidence" value="ECO:0007669"/>
    <property type="project" value="InterPro"/>
</dbReference>
<comment type="subcellular location">
    <subcellularLocation>
        <location evidence="4 5">Nucleus</location>
    </subcellularLocation>
</comment>
<feature type="domain" description="Homeobox" evidence="6">
    <location>
        <begin position="4"/>
        <end position="64"/>
    </location>
</feature>
<evidence type="ECO:0000313" key="7">
    <source>
        <dbReference type="EMBL" id="AGE95773.1"/>
    </source>
</evidence>
<dbReference type="GO" id="GO:0000978">
    <property type="term" value="F:RNA polymerase II cis-regulatory region sequence-specific DNA binding"/>
    <property type="evidence" value="ECO:0007669"/>
    <property type="project" value="TreeGrafter"/>
</dbReference>
<protein>
    <submittedName>
        <fullName evidence="7">Putative zinc finger protein</fullName>
    </submittedName>
</protein>
<evidence type="ECO:0000256" key="1">
    <source>
        <dbReference type="ARBA" id="ARBA00023125"/>
    </source>
</evidence>
<keyword evidence="3 4" id="KW-0539">Nucleus</keyword>
<dbReference type="VEuPathDB" id="MicrosporidiaDB:AEWQ_060440"/>
<dbReference type="VEuPathDB" id="MicrosporidiaDB:AEWD_060450"/>
<dbReference type="AlphaFoldDB" id="M1K4C0"/>
<keyword evidence="1 4" id="KW-0238">DNA-binding</keyword>
<keyword evidence="2 4" id="KW-0371">Homeobox</keyword>
<evidence type="ECO:0000256" key="5">
    <source>
        <dbReference type="RuleBase" id="RU000682"/>
    </source>
</evidence>
<dbReference type="Pfam" id="PF00046">
    <property type="entry name" value="Homeodomain"/>
    <property type="match status" value="1"/>
</dbReference>
<accession>M1K4C0</accession>
<dbReference type="PROSITE" id="PS00027">
    <property type="entry name" value="HOMEOBOX_1"/>
    <property type="match status" value="1"/>
</dbReference>
<name>M1K4C0_ENCCN</name>
<dbReference type="Gene3D" id="1.10.10.60">
    <property type="entry name" value="Homeodomain-like"/>
    <property type="match status" value="1"/>
</dbReference>
<dbReference type="GO" id="GO:0005634">
    <property type="term" value="C:nucleus"/>
    <property type="evidence" value="ECO:0007669"/>
    <property type="project" value="UniProtKB-SubCell"/>
</dbReference>
<dbReference type="VEuPathDB" id="MicrosporidiaDB:ECU06_0500"/>
<dbReference type="EMBL" id="KC513609">
    <property type="protein sequence ID" value="AGE95773.1"/>
    <property type="molecule type" value="Genomic_DNA"/>
</dbReference>
<evidence type="ECO:0000256" key="4">
    <source>
        <dbReference type="PROSITE-ProRule" id="PRU00108"/>
    </source>
</evidence>
<dbReference type="InterPro" id="IPR001356">
    <property type="entry name" value="HD"/>
</dbReference>
<dbReference type="InterPro" id="IPR017970">
    <property type="entry name" value="Homeobox_CS"/>
</dbReference>
<evidence type="ECO:0000259" key="6">
    <source>
        <dbReference type="PROSITE" id="PS50071"/>
    </source>
</evidence>
<dbReference type="InterPro" id="IPR051000">
    <property type="entry name" value="Homeobox_DNA-bind_prot"/>
</dbReference>
<reference evidence="7" key="1">
    <citation type="journal article" date="2013" name="Eukaryot. Cell">
        <title>Extremely Reduced Levels of Heterozygosity in the Vertebrate Pathogen Encephalitozoon cuniculi.</title>
        <authorList>
            <person name="Selman M."/>
            <person name="Sak B."/>
            <person name="Kvac M."/>
            <person name="Farinelli L."/>
            <person name="Weiss L.M."/>
            <person name="Corradi N."/>
        </authorList>
    </citation>
    <scope>NUCLEOTIDE SEQUENCE</scope>
</reference>
<organism evidence="7">
    <name type="scientific">Encephalitozoon cuniculi</name>
    <name type="common">Microsporidian parasite</name>
    <dbReference type="NCBI Taxonomy" id="6035"/>
    <lineage>
        <taxon>Eukaryota</taxon>
        <taxon>Fungi</taxon>
        <taxon>Fungi incertae sedis</taxon>
        <taxon>Microsporidia</taxon>
        <taxon>Unikaryonidae</taxon>
        <taxon>Encephalitozoon</taxon>
    </lineage>
</organism>
<dbReference type="PANTHER" id="PTHR24324">
    <property type="entry name" value="HOMEOBOX PROTEIN HHEX"/>
    <property type="match status" value="1"/>
</dbReference>
<dbReference type="VEuPathDB" id="MicrosporidiaDB:AEWR_060450"/>
<dbReference type="PROSITE" id="PS50071">
    <property type="entry name" value="HOMEOBOX_2"/>
    <property type="match status" value="1"/>
</dbReference>
<sequence>MSRKESKAPRTRMTAGQTRVLMSFFKDNPFPSTTAREKLSKVLGVGPRTVQIWFQNQRQKARGQAKVSDREEGPRACTGSECLGKLCILACAAISRMEEEAAWNLGH</sequence>
<dbReference type="PANTHER" id="PTHR24324:SF9">
    <property type="entry name" value="HOMEOBOX DOMAIN-CONTAINING PROTEIN"/>
    <property type="match status" value="1"/>
</dbReference>
<evidence type="ECO:0000256" key="3">
    <source>
        <dbReference type="ARBA" id="ARBA00023242"/>
    </source>
</evidence>
<evidence type="ECO:0000256" key="2">
    <source>
        <dbReference type="ARBA" id="ARBA00023155"/>
    </source>
</evidence>
<feature type="DNA-binding region" description="Homeobox" evidence="4">
    <location>
        <begin position="6"/>
        <end position="65"/>
    </location>
</feature>
<dbReference type="VEuPathDB" id="MicrosporidiaDB:M970_060450"/>
<proteinExistence type="predicted"/>
<dbReference type="SMR" id="M1K4C0"/>
<dbReference type="InterPro" id="IPR009057">
    <property type="entry name" value="Homeodomain-like_sf"/>
</dbReference>
<dbReference type="SMART" id="SM00389">
    <property type="entry name" value="HOX"/>
    <property type="match status" value="1"/>
</dbReference>
<dbReference type="CDD" id="cd00086">
    <property type="entry name" value="homeodomain"/>
    <property type="match status" value="1"/>
</dbReference>
<dbReference type="SUPFAM" id="SSF46689">
    <property type="entry name" value="Homeodomain-like"/>
    <property type="match status" value="1"/>
</dbReference>
<dbReference type="GO" id="GO:0030154">
    <property type="term" value="P:cell differentiation"/>
    <property type="evidence" value="ECO:0007669"/>
    <property type="project" value="TreeGrafter"/>
</dbReference>